<dbReference type="PANTHER" id="PTHR30268">
    <property type="entry name" value="L-RHAMNOSE ISOMERASE"/>
    <property type="match status" value="1"/>
</dbReference>
<dbReference type="EC" id="5.3.1.14" evidence="6"/>
<dbReference type="InterPro" id="IPR050337">
    <property type="entry name" value="L-rhamnose_isomerase"/>
</dbReference>
<evidence type="ECO:0000256" key="5">
    <source>
        <dbReference type="ARBA" id="ARBA00023308"/>
    </source>
</evidence>
<reference evidence="6" key="1">
    <citation type="submission" date="2019-08" db="EMBL/GenBank/DDBJ databases">
        <authorList>
            <person name="Kucharzyk K."/>
            <person name="Murdoch R.W."/>
            <person name="Higgins S."/>
            <person name="Loffler F."/>
        </authorList>
    </citation>
    <scope>NUCLEOTIDE SEQUENCE</scope>
</reference>
<evidence type="ECO:0000256" key="1">
    <source>
        <dbReference type="ARBA" id="ARBA00022490"/>
    </source>
</evidence>
<keyword evidence="3" id="KW-0464">Manganese</keyword>
<dbReference type="Gene3D" id="3.20.20.150">
    <property type="entry name" value="Divalent-metal-dependent TIM barrel enzymes"/>
    <property type="match status" value="1"/>
</dbReference>
<name>A0A644WGX2_9ZZZZ</name>
<sequence length="416" mass="47073">MSEYEVAKTIYAEYGVNTDEVLEQLAAIPISIHCWQGDDVGGFERPDAELGGGGIQTTGNYPGKAKTIGQLRSDLEKVLSLVPGTHRVNLHASYGEFGSAFVDRDQIEEAHFQGWVEWGKKVGVAFDFNGTFFSHPMADDGYTLSSKDERIRRFWIEHAKRCRKIASWIGQQMGSPCILDTWVPDGAKNHTVDKFGYRSILKESLDEIFQTEYPSEYMRDALETKLFGIGSESFVVGSHEFYMNYAARNNKMLCIDMGHFHTEEDISDKLSSILLFDDEVLLHVSRPMHWDSDHVVLFNDKVKMVAEELVRSGKLESTHIGLDFFDASINRIGAWVTGIRAMRKALLFALLEPIDQLIEYEESGNGYATMALLELQSVLPFGAVWNEFCTRFNAPQESKLIDIISDYEESVLKERS</sequence>
<dbReference type="GO" id="GO:0019324">
    <property type="term" value="P:L-lyxose metabolic process"/>
    <property type="evidence" value="ECO:0007669"/>
    <property type="project" value="TreeGrafter"/>
</dbReference>
<dbReference type="GO" id="GO:0008740">
    <property type="term" value="F:L-rhamnose isomerase activity"/>
    <property type="evidence" value="ECO:0007669"/>
    <property type="project" value="UniProtKB-EC"/>
</dbReference>
<evidence type="ECO:0000256" key="2">
    <source>
        <dbReference type="ARBA" id="ARBA00022723"/>
    </source>
</evidence>
<dbReference type="AlphaFoldDB" id="A0A644WGX2"/>
<gene>
    <name evidence="6" type="primary">rhaA_2</name>
    <name evidence="6" type="ORF">SDC9_49281</name>
</gene>
<dbReference type="GO" id="GO:0019301">
    <property type="term" value="P:rhamnose catabolic process"/>
    <property type="evidence" value="ECO:0007669"/>
    <property type="project" value="TreeGrafter"/>
</dbReference>
<dbReference type="HAMAP" id="MF_00541">
    <property type="entry name" value="RhaA"/>
    <property type="match status" value="1"/>
</dbReference>
<keyword evidence="2" id="KW-0479">Metal-binding</keyword>
<proteinExistence type="inferred from homology"/>
<dbReference type="InterPro" id="IPR009308">
    <property type="entry name" value="Rhamnose_isomerase"/>
</dbReference>
<organism evidence="6">
    <name type="scientific">bioreactor metagenome</name>
    <dbReference type="NCBI Taxonomy" id="1076179"/>
    <lineage>
        <taxon>unclassified sequences</taxon>
        <taxon>metagenomes</taxon>
        <taxon>ecological metagenomes</taxon>
    </lineage>
</organism>
<protein>
    <submittedName>
        <fullName evidence="6">L-rhamnose isomerase</fullName>
        <ecNumber evidence="6">5.3.1.14</ecNumber>
    </submittedName>
</protein>
<accession>A0A644WGX2</accession>
<dbReference type="Pfam" id="PF06134">
    <property type="entry name" value="RhaA"/>
    <property type="match status" value="1"/>
</dbReference>
<keyword evidence="4 6" id="KW-0413">Isomerase</keyword>
<keyword evidence="1" id="KW-0963">Cytoplasm</keyword>
<keyword evidence="5" id="KW-0684">Rhamnose metabolism</keyword>
<comment type="caution">
    <text evidence="6">The sequence shown here is derived from an EMBL/GenBank/DDBJ whole genome shotgun (WGS) entry which is preliminary data.</text>
</comment>
<evidence type="ECO:0000313" key="6">
    <source>
        <dbReference type="EMBL" id="MPM03022.1"/>
    </source>
</evidence>
<dbReference type="InterPro" id="IPR036237">
    <property type="entry name" value="Xyl_isomerase-like_sf"/>
</dbReference>
<dbReference type="NCBIfam" id="NF002203">
    <property type="entry name" value="PRK01076.1"/>
    <property type="match status" value="1"/>
</dbReference>
<dbReference type="SUPFAM" id="SSF51658">
    <property type="entry name" value="Xylose isomerase-like"/>
    <property type="match status" value="1"/>
</dbReference>
<dbReference type="PANTHER" id="PTHR30268:SF0">
    <property type="entry name" value="L-RHAMNOSE ISOMERASE"/>
    <property type="match status" value="1"/>
</dbReference>
<dbReference type="EMBL" id="VSSQ01000917">
    <property type="protein sequence ID" value="MPM03022.1"/>
    <property type="molecule type" value="Genomic_DNA"/>
</dbReference>
<evidence type="ECO:0000256" key="4">
    <source>
        <dbReference type="ARBA" id="ARBA00023235"/>
    </source>
</evidence>
<evidence type="ECO:0000256" key="3">
    <source>
        <dbReference type="ARBA" id="ARBA00023211"/>
    </source>
</evidence>
<dbReference type="GO" id="GO:0030145">
    <property type="term" value="F:manganese ion binding"/>
    <property type="evidence" value="ECO:0007669"/>
    <property type="project" value="InterPro"/>
</dbReference>